<feature type="domain" description="N-acetyltransferase" evidence="1">
    <location>
        <begin position="174"/>
        <end position="302"/>
    </location>
</feature>
<dbReference type="InterPro" id="IPR041506">
    <property type="entry name" value="DUF5645"/>
</dbReference>
<dbReference type="Proteomes" id="UP001152799">
    <property type="component" value="Chromosome 6"/>
</dbReference>
<sequence>MFLLQYSSSSLSWSKMDDILTEMSISDLEKLAKMYENRKKSLPHLYSFLRNCLKAKGQGMKDFVRVFALNDDSWKSDGTFIASMPNHGHDIVLHSLDPLGQNLMKALRKTRKFKYLQDPARNYTFFYAVHEQFAWKIMELLLEQNQEILSKDFLNMWVLDKEKATKIESNIQGVFVEKIQEQDLKIVNENWQFRYPESQEKLLDWFKLNQGSGVYQKSDKKLVSWVVASCLGQMSALGTLPGHEKQGYGTLAVRHMAKKLSEDGLDCCATVYPENTVSERLLTKIGFRKMFRCQFIAVCNKN</sequence>
<organism evidence="2 3">
    <name type="scientific">Ceutorhynchus assimilis</name>
    <name type="common">cabbage seed weevil</name>
    <dbReference type="NCBI Taxonomy" id="467358"/>
    <lineage>
        <taxon>Eukaryota</taxon>
        <taxon>Metazoa</taxon>
        <taxon>Ecdysozoa</taxon>
        <taxon>Arthropoda</taxon>
        <taxon>Hexapoda</taxon>
        <taxon>Insecta</taxon>
        <taxon>Pterygota</taxon>
        <taxon>Neoptera</taxon>
        <taxon>Endopterygota</taxon>
        <taxon>Coleoptera</taxon>
        <taxon>Polyphaga</taxon>
        <taxon>Cucujiformia</taxon>
        <taxon>Curculionidae</taxon>
        <taxon>Ceutorhynchinae</taxon>
        <taxon>Ceutorhynchus</taxon>
    </lineage>
</organism>
<dbReference type="InterPro" id="IPR013653">
    <property type="entry name" value="GCN5-like_dom"/>
</dbReference>
<reference evidence="2" key="1">
    <citation type="submission" date="2022-01" db="EMBL/GenBank/DDBJ databases">
        <authorList>
            <person name="King R."/>
        </authorList>
    </citation>
    <scope>NUCLEOTIDE SEQUENCE</scope>
</reference>
<dbReference type="InterPro" id="IPR053225">
    <property type="entry name" value="Acyl-CoA_N-acyltransferase"/>
</dbReference>
<keyword evidence="3" id="KW-1185">Reference proteome</keyword>
<name>A0A9N9MZF4_9CUCU</name>
<dbReference type="Gene3D" id="3.40.630.30">
    <property type="match status" value="2"/>
</dbReference>
<proteinExistence type="predicted"/>
<gene>
    <name evidence="2" type="ORF">CEUTPL_LOCUS11157</name>
</gene>
<dbReference type="AlphaFoldDB" id="A0A9N9MZF4"/>
<dbReference type="PANTHER" id="PTHR20958:SF6">
    <property type="entry name" value="GLYCINE N-ACYLTRANSFERASE-LIKE PROTEIN"/>
    <property type="match status" value="1"/>
</dbReference>
<dbReference type="PROSITE" id="PS51186">
    <property type="entry name" value="GNAT"/>
    <property type="match status" value="1"/>
</dbReference>
<dbReference type="PANTHER" id="PTHR20958">
    <property type="entry name" value="GLYCINE N-ACYLTRANSFERASE-LIKE PROTEIN"/>
    <property type="match status" value="1"/>
</dbReference>
<dbReference type="Pfam" id="PF18713">
    <property type="entry name" value="DUF5645"/>
    <property type="match status" value="1"/>
</dbReference>
<dbReference type="Pfam" id="PF08445">
    <property type="entry name" value="FR47"/>
    <property type="match status" value="1"/>
</dbReference>
<protein>
    <recommendedName>
        <fullName evidence="1">N-acetyltransferase domain-containing protein</fullName>
    </recommendedName>
</protein>
<dbReference type="GO" id="GO:0016747">
    <property type="term" value="F:acyltransferase activity, transferring groups other than amino-acyl groups"/>
    <property type="evidence" value="ECO:0007669"/>
    <property type="project" value="InterPro"/>
</dbReference>
<evidence type="ECO:0000313" key="2">
    <source>
        <dbReference type="EMBL" id="CAG9770709.1"/>
    </source>
</evidence>
<dbReference type="SUPFAM" id="SSF55729">
    <property type="entry name" value="Acyl-CoA N-acyltransferases (Nat)"/>
    <property type="match status" value="1"/>
</dbReference>
<evidence type="ECO:0000313" key="3">
    <source>
        <dbReference type="Proteomes" id="UP001152799"/>
    </source>
</evidence>
<dbReference type="InterPro" id="IPR000182">
    <property type="entry name" value="GNAT_dom"/>
</dbReference>
<evidence type="ECO:0000259" key="1">
    <source>
        <dbReference type="PROSITE" id="PS51186"/>
    </source>
</evidence>
<accession>A0A9N9MZF4</accession>
<dbReference type="OrthoDB" id="61870at2759"/>
<dbReference type="InterPro" id="IPR016181">
    <property type="entry name" value="Acyl_CoA_acyltransferase"/>
</dbReference>
<dbReference type="EMBL" id="OU892282">
    <property type="protein sequence ID" value="CAG9770709.1"/>
    <property type="molecule type" value="Genomic_DNA"/>
</dbReference>